<dbReference type="InterPro" id="IPR036249">
    <property type="entry name" value="Thioredoxin-like_sf"/>
</dbReference>
<proteinExistence type="predicted"/>
<keyword evidence="1" id="KW-0732">Signal</keyword>
<name>A0A1H9PRR3_9RHOB</name>
<dbReference type="SUPFAM" id="SSF52833">
    <property type="entry name" value="Thioredoxin-like"/>
    <property type="match status" value="1"/>
</dbReference>
<dbReference type="InterPro" id="IPR013766">
    <property type="entry name" value="Thioredoxin_domain"/>
</dbReference>
<dbReference type="Proteomes" id="UP000198885">
    <property type="component" value="Unassembled WGS sequence"/>
</dbReference>
<protein>
    <submittedName>
        <fullName evidence="3">Protein-disulfide isomerase</fullName>
    </submittedName>
</protein>
<feature type="domain" description="Thioredoxin" evidence="2">
    <location>
        <begin position="60"/>
        <end position="247"/>
    </location>
</feature>
<organism evidence="3 4">
    <name type="scientific">Tranquillimonas rosea</name>
    <dbReference type="NCBI Taxonomy" id="641238"/>
    <lineage>
        <taxon>Bacteria</taxon>
        <taxon>Pseudomonadati</taxon>
        <taxon>Pseudomonadota</taxon>
        <taxon>Alphaproteobacteria</taxon>
        <taxon>Rhodobacterales</taxon>
        <taxon>Roseobacteraceae</taxon>
        <taxon>Tranquillimonas</taxon>
    </lineage>
</organism>
<dbReference type="OrthoDB" id="9780147at2"/>
<dbReference type="STRING" id="641238.SAMN04490244_101306"/>
<gene>
    <name evidence="3" type="ORF">SAMN04490244_101306</name>
</gene>
<evidence type="ECO:0000256" key="1">
    <source>
        <dbReference type="SAM" id="SignalP"/>
    </source>
</evidence>
<sequence length="248" mass="27250">MSRFLHAAALSALLAGPAAAFDIDAMSDSEREAFRGEVRAYLLENPEVLMEAISVLEQRDAEAQSASDAQLVSRNSDALFDDGHSWVGGNPDGDVTVVEFLDYKCGYCKRAHPEVTELIESDGNIRLIVKEFPILGEQSVEAASFAVAVLRTEGGEAYETVNDRLMAMRSDITENSLRRLSDELGLDTDTVMTEMEDPEVRSLLAENRQLGQTLQINGTPTFVFGDQLVRGYVPLDAMRDIVAEEREG</sequence>
<dbReference type="Gene3D" id="3.40.30.10">
    <property type="entry name" value="Glutaredoxin"/>
    <property type="match status" value="1"/>
</dbReference>
<accession>A0A1H9PRR3</accession>
<dbReference type="InterPro" id="IPR041205">
    <property type="entry name" value="ScsC_N"/>
</dbReference>
<dbReference type="EMBL" id="FOGU01000001">
    <property type="protein sequence ID" value="SER50917.1"/>
    <property type="molecule type" value="Genomic_DNA"/>
</dbReference>
<dbReference type="InterPro" id="IPR051470">
    <property type="entry name" value="Thiol:disulfide_interchange"/>
</dbReference>
<dbReference type="InterPro" id="IPR001853">
    <property type="entry name" value="DSBA-like_thioredoxin_dom"/>
</dbReference>
<dbReference type="Pfam" id="PF01323">
    <property type="entry name" value="DSBA"/>
    <property type="match status" value="1"/>
</dbReference>
<reference evidence="3 4" key="1">
    <citation type="submission" date="2016-10" db="EMBL/GenBank/DDBJ databases">
        <authorList>
            <person name="de Groot N.N."/>
        </authorList>
    </citation>
    <scope>NUCLEOTIDE SEQUENCE [LARGE SCALE GENOMIC DNA]</scope>
    <source>
        <strain evidence="3 4">DSM 23042</strain>
    </source>
</reference>
<feature type="signal peptide" evidence="1">
    <location>
        <begin position="1"/>
        <end position="20"/>
    </location>
</feature>
<dbReference type="PANTHER" id="PTHR35272:SF3">
    <property type="entry name" value="THIOL:DISULFIDE INTERCHANGE PROTEIN DSBC"/>
    <property type="match status" value="1"/>
</dbReference>
<dbReference type="PANTHER" id="PTHR35272">
    <property type="entry name" value="THIOL:DISULFIDE INTERCHANGE PROTEIN DSBC-RELATED"/>
    <property type="match status" value="1"/>
</dbReference>
<dbReference type="AlphaFoldDB" id="A0A1H9PRR3"/>
<keyword evidence="4" id="KW-1185">Reference proteome</keyword>
<dbReference type="CDD" id="cd03023">
    <property type="entry name" value="DsbA_Com1_like"/>
    <property type="match status" value="1"/>
</dbReference>
<dbReference type="PROSITE" id="PS51352">
    <property type="entry name" value="THIOREDOXIN_2"/>
    <property type="match status" value="1"/>
</dbReference>
<dbReference type="Pfam" id="PF18312">
    <property type="entry name" value="ScsC_N"/>
    <property type="match status" value="1"/>
</dbReference>
<dbReference type="GO" id="GO:0016491">
    <property type="term" value="F:oxidoreductase activity"/>
    <property type="evidence" value="ECO:0007669"/>
    <property type="project" value="InterPro"/>
</dbReference>
<keyword evidence="3" id="KW-0413">Isomerase</keyword>
<dbReference type="GO" id="GO:0016853">
    <property type="term" value="F:isomerase activity"/>
    <property type="evidence" value="ECO:0007669"/>
    <property type="project" value="UniProtKB-KW"/>
</dbReference>
<dbReference type="RefSeq" id="WP_092687292.1">
    <property type="nucleotide sequence ID" value="NZ_CBDDGO010000004.1"/>
</dbReference>
<evidence type="ECO:0000259" key="2">
    <source>
        <dbReference type="PROSITE" id="PS51352"/>
    </source>
</evidence>
<evidence type="ECO:0000313" key="4">
    <source>
        <dbReference type="Proteomes" id="UP000198885"/>
    </source>
</evidence>
<evidence type="ECO:0000313" key="3">
    <source>
        <dbReference type="EMBL" id="SER50917.1"/>
    </source>
</evidence>
<feature type="chain" id="PRO_5011675106" evidence="1">
    <location>
        <begin position="21"/>
        <end position="248"/>
    </location>
</feature>